<evidence type="ECO:0000313" key="3">
    <source>
        <dbReference type="Proteomes" id="UP000288805"/>
    </source>
</evidence>
<dbReference type="AlphaFoldDB" id="A0A438HCH8"/>
<reference evidence="2 3" key="1">
    <citation type="journal article" date="2018" name="PLoS Genet.">
        <title>Population sequencing reveals clonal diversity and ancestral inbreeding in the grapevine cultivar Chardonnay.</title>
        <authorList>
            <person name="Roach M.J."/>
            <person name="Johnson D.L."/>
            <person name="Bohlmann J."/>
            <person name="van Vuuren H.J."/>
            <person name="Jones S.J."/>
            <person name="Pretorius I.S."/>
            <person name="Schmidt S.A."/>
            <person name="Borneman A.R."/>
        </authorList>
    </citation>
    <scope>NUCLEOTIDE SEQUENCE [LARGE SCALE GENOMIC DNA]</scope>
    <source>
        <strain evidence="3">cv. Chardonnay</strain>
        <tissue evidence="2">Leaf</tissue>
    </source>
</reference>
<feature type="region of interest" description="Disordered" evidence="1">
    <location>
        <begin position="89"/>
        <end position="125"/>
    </location>
</feature>
<dbReference type="Proteomes" id="UP000288805">
    <property type="component" value="Unassembled WGS sequence"/>
</dbReference>
<proteinExistence type="predicted"/>
<evidence type="ECO:0000256" key="1">
    <source>
        <dbReference type="SAM" id="MobiDB-lite"/>
    </source>
</evidence>
<sequence>MELVGGLFRTSKSPSHGSTSSAPTDRAGRAFDRDYTPAPASPASAPPVPMPEATSATPLWLLLFHQFLLLHLSLPSPYLLPIFRSRSRQTTDAIASDEPQDEPQTVDIVTATPDDASSLPEAATN</sequence>
<feature type="compositionally biased region" description="Basic and acidic residues" evidence="1">
    <location>
        <begin position="26"/>
        <end position="35"/>
    </location>
</feature>
<gene>
    <name evidence="2" type="ORF">CK203_050750</name>
</gene>
<organism evidence="2 3">
    <name type="scientific">Vitis vinifera</name>
    <name type="common">Grape</name>
    <dbReference type="NCBI Taxonomy" id="29760"/>
    <lineage>
        <taxon>Eukaryota</taxon>
        <taxon>Viridiplantae</taxon>
        <taxon>Streptophyta</taxon>
        <taxon>Embryophyta</taxon>
        <taxon>Tracheophyta</taxon>
        <taxon>Spermatophyta</taxon>
        <taxon>Magnoliopsida</taxon>
        <taxon>eudicotyledons</taxon>
        <taxon>Gunneridae</taxon>
        <taxon>Pentapetalae</taxon>
        <taxon>rosids</taxon>
        <taxon>Vitales</taxon>
        <taxon>Vitaceae</taxon>
        <taxon>Viteae</taxon>
        <taxon>Vitis</taxon>
    </lineage>
</organism>
<protein>
    <submittedName>
        <fullName evidence="2">Uncharacterized protein</fullName>
    </submittedName>
</protein>
<feature type="compositionally biased region" description="Low complexity" evidence="1">
    <location>
        <begin position="11"/>
        <end position="21"/>
    </location>
</feature>
<name>A0A438HCH8_VITVI</name>
<evidence type="ECO:0000313" key="2">
    <source>
        <dbReference type="EMBL" id="RVW82163.1"/>
    </source>
</evidence>
<comment type="caution">
    <text evidence="2">The sequence shown here is derived from an EMBL/GenBank/DDBJ whole genome shotgun (WGS) entry which is preliminary data.</text>
</comment>
<feature type="region of interest" description="Disordered" evidence="1">
    <location>
        <begin position="1"/>
        <end position="52"/>
    </location>
</feature>
<accession>A0A438HCH8</accession>
<dbReference type="EMBL" id="QGNW01000243">
    <property type="protein sequence ID" value="RVW82163.1"/>
    <property type="molecule type" value="Genomic_DNA"/>
</dbReference>